<feature type="compositionally biased region" description="Low complexity" evidence="2">
    <location>
        <begin position="1"/>
        <end position="17"/>
    </location>
</feature>
<comment type="caution">
    <text evidence="4">The sequence shown here is derived from an EMBL/GenBank/DDBJ whole genome shotgun (WGS) entry which is preliminary data.</text>
</comment>
<evidence type="ECO:0000256" key="1">
    <source>
        <dbReference type="SAM" id="Coils"/>
    </source>
</evidence>
<keyword evidence="1" id="KW-0175">Coiled coil</keyword>
<gene>
    <name evidence="4" type="ORF">FB45DRAFT_901042</name>
</gene>
<keyword evidence="5" id="KW-1185">Reference proteome</keyword>
<feature type="compositionally biased region" description="Low complexity" evidence="2">
    <location>
        <begin position="212"/>
        <end position="224"/>
    </location>
</feature>
<feature type="compositionally biased region" description="Basic and acidic residues" evidence="2">
    <location>
        <begin position="68"/>
        <end position="84"/>
    </location>
</feature>
<evidence type="ECO:0000313" key="4">
    <source>
        <dbReference type="EMBL" id="KAJ7641801.1"/>
    </source>
</evidence>
<feature type="compositionally biased region" description="Basic and acidic residues" evidence="2">
    <location>
        <begin position="527"/>
        <end position="537"/>
    </location>
</feature>
<keyword evidence="3" id="KW-0812">Transmembrane</keyword>
<dbReference type="Proteomes" id="UP001221142">
    <property type="component" value="Unassembled WGS sequence"/>
</dbReference>
<evidence type="ECO:0000256" key="2">
    <source>
        <dbReference type="SAM" id="MobiDB-lite"/>
    </source>
</evidence>
<feature type="region of interest" description="Disordered" evidence="2">
    <location>
        <begin position="422"/>
        <end position="495"/>
    </location>
</feature>
<feature type="compositionally biased region" description="Low complexity" evidence="2">
    <location>
        <begin position="309"/>
        <end position="322"/>
    </location>
</feature>
<feature type="region of interest" description="Disordered" evidence="2">
    <location>
        <begin position="519"/>
        <end position="553"/>
    </location>
</feature>
<feature type="compositionally biased region" description="Basic residues" evidence="2">
    <location>
        <begin position="436"/>
        <end position="447"/>
    </location>
</feature>
<reference evidence="4" key="1">
    <citation type="submission" date="2023-03" db="EMBL/GenBank/DDBJ databases">
        <title>Massive genome expansion in bonnet fungi (Mycena s.s.) driven by repeated elements and novel gene families across ecological guilds.</title>
        <authorList>
            <consortium name="Lawrence Berkeley National Laboratory"/>
            <person name="Harder C.B."/>
            <person name="Miyauchi S."/>
            <person name="Viragh M."/>
            <person name="Kuo A."/>
            <person name="Thoen E."/>
            <person name="Andreopoulos B."/>
            <person name="Lu D."/>
            <person name="Skrede I."/>
            <person name="Drula E."/>
            <person name="Henrissat B."/>
            <person name="Morin E."/>
            <person name="Kohler A."/>
            <person name="Barry K."/>
            <person name="LaButti K."/>
            <person name="Morin E."/>
            <person name="Salamov A."/>
            <person name="Lipzen A."/>
            <person name="Mereny Z."/>
            <person name="Hegedus B."/>
            <person name="Baldrian P."/>
            <person name="Stursova M."/>
            <person name="Weitz H."/>
            <person name="Taylor A."/>
            <person name="Grigoriev I.V."/>
            <person name="Nagy L.G."/>
            <person name="Martin F."/>
            <person name="Kauserud H."/>
        </authorList>
    </citation>
    <scope>NUCLEOTIDE SEQUENCE</scope>
    <source>
        <strain evidence="4">9284</strain>
    </source>
</reference>
<feature type="compositionally biased region" description="Polar residues" evidence="2">
    <location>
        <begin position="341"/>
        <end position="353"/>
    </location>
</feature>
<evidence type="ECO:0000313" key="5">
    <source>
        <dbReference type="Proteomes" id="UP001221142"/>
    </source>
</evidence>
<feature type="compositionally biased region" description="Polar residues" evidence="2">
    <location>
        <begin position="123"/>
        <end position="136"/>
    </location>
</feature>
<dbReference type="EMBL" id="JARKIF010000004">
    <property type="protein sequence ID" value="KAJ7641801.1"/>
    <property type="molecule type" value="Genomic_DNA"/>
</dbReference>
<protein>
    <recommendedName>
        <fullName evidence="6">SAM domain-containing protein</fullName>
    </recommendedName>
</protein>
<sequence>MAAAEVSSSPSQSSFVFPRPPSPTKPNAHPYPIKTTATGVLSRSNSVTASPSSRHHYVPTPPSPSPSAKEDGGHGAARRSEYRGHRYSRSLSSSEDMYLPSPSHEDGTTKEPQGPRALPIPPNVTNNSRASLNMQNPEPRISPKRWTPEQLAAHLGQAVSQEAGEWAVQRGVGGKAFMRMAEEDMIRMGAPASLRPIARALRQETLQAQLDSPISSSGSESGFPSYPPTRMSPTRRTMNASPTRIEEVDESGEHHPPGAGEDDDDTPSKYRTPHIRASAAPFSSSPSNPFNADAGGRFRNGRVRGMVRSFESSGSESGSEWDGSPERAVNGGSGFRRPRTISANSAGSASPFRSGSGFRVNGSQESLGSGSEFGAGSTVRPQRALPARPDGIEVGVVVDEPASLPAAGVNGQDELTVEELLAQDPSWQSAAGSSKTWRRRTWRKSRGKAAAPVDWAMDDDQQQPVVQQNTGGRPLPPRPVPRPLPRSTSGVHAWEAEDGVVGNTVKKVAAPISAAEVFAAAPLDSLTEEKGKSRSPSEEQEVQAQQAKEREQATAAAVARGRERGAAVRAAVVKAQREAEREGVVLRGMVEAFRVRLEEVERKVGEMEGRVEAAEAASTDKEEEDKKAAAPTTLTIAQRLNPCRLLEIFAIQQDRNRNRNRKGEDYGFVGPTTISGLPSYVLLVGLGVCAVVLRVLVRRGARRV</sequence>
<feature type="compositionally biased region" description="Polar residues" evidence="2">
    <location>
        <begin position="35"/>
        <end position="52"/>
    </location>
</feature>
<organism evidence="4 5">
    <name type="scientific">Roridomyces roridus</name>
    <dbReference type="NCBI Taxonomy" id="1738132"/>
    <lineage>
        <taxon>Eukaryota</taxon>
        <taxon>Fungi</taxon>
        <taxon>Dikarya</taxon>
        <taxon>Basidiomycota</taxon>
        <taxon>Agaricomycotina</taxon>
        <taxon>Agaricomycetes</taxon>
        <taxon>Agaricomycetidae</taxon>
        <taxon>Agaricales</taxon>
        <taxon>Marasmiineae</taxon>
        <taxon>Mycenaceae</taxon>
        <taxon>Roridomyces</taxon>
    </lineage>
</organism>
<evidence type="ECO:0008006" key="6">
    <source>
        <dbReference type="Google" id="ProtNLM"/>
    </source>
</evidence>
<feature type="transmembrane region" description="Helical" evidence="3">
    <location>
        <begin position="677"/>
        <end position="697"/>
    </location>
</feature>
<keyword evidence="3" id="KW-1133">Transmembrane helix</keyword>
<keyword evidence="3" id="KW-0472">Membrane</keyword>
<name>A0AAD7C8L2_9AGAR</name>
<feature type="region of interest" description="Disordered" evidence="2">
    <location>
        <begin position="204"/>
        <end position="387"/>
    </location>
</feature>
<feature type="compositionally biased region" description="Pro residues" evidence="2">
    <location>
        <begin position="474"/>
        <end position="484"/>
    </location>
</feature>
<evidence type="ECO:0000256" key="3">
    <source>
        <dbReference type="SAM" id="Phobius"/>
    </source>
</evidence>
<feature type="region of interest" description="Disordered" evidence="2">
    <location>
        <begin position="1"/>
        <end position="144"/>
    </location>
</feature>
<proteinExistence type="predicted"/>
<feature type="compositionally biased region" description="Low complexity" evidence="2">
    <location>
        <begin position="277"/>
        <end position="292"/>
    </location>
</feature>
<feature type="coiled-coil region" evidence="1">
    <location>
        <begin position="590"/>
        <end position="624"/>
    </location>
</feature>
<dbReference type="AlphaFoldDB" id="A0AAD7C8L2"/>
<feature type="compositionally biased region" description="Polar residues" evidence="2">
    <location>
        <begin position="231"/>
        <end position="242"/>
    </location>
</feature>
<accession>A0AAD7C8L2</accession>